<name>A0A0G8AYJ4_9SYNE</name>
<dbReference type="EMBL" id="JYFQ01000020">
    <property type="protein sequence ID" value="KKZ14472.1"/>
    <property type="molecule type" value="Genomic_DNA"/>
</dbReference>
<dbReference type="InterPro" id="IPR004821">
    <property type="entry name" value="Cyt_trans-like"/>
</dbReference>
<dbReference type="GO" id="GO:0009435">
    <property type="term" value="P:NAD+ biosynthetic process"/>
    <property type="evidence" value="ECO:0007669"/>
    <property type="project" value="UniProtKB-UniPathway"/>
</dbReference>
<evidence type="ECO:0000256" key="8">
    <source>
        <dbReference type="ARBA" id="ARBA00022840"/>
    </source>
</evidence>
<evidence type="ECO:0000256" key="3">
    <source>
        <dbReference type="ARBA" id="ARBA00012389"/>
    </source>
</evidence>
<keyword evidence="6" id="KW-0548">Nucleotidyltransferase</keyword>
<dbReference type="UniPathway" id="UPA00253">
    <property type="reaction ID" value="UER00332"/>
</dbReference>
<keyword evidence="7" id="KW-0547">Nucleotide-binding</keyword>
<evidence type="ECO:0000256" key="9">
    <source>
        <dbReference type="ARBA" id="ARBA00023027"/>
    </source>
</evidence>
<comment type="function">
    <text evidence="1">Catalyzes the reversible adenylation of nicotinate mononucleotide (NaMN) to nicotinic acid adenine dinucleotide (NaAD).</text>
</comment>
<evidence type="ECO:0000256" key="6">
    <source>
        <dbReference type="ARBA" id="ARBA00022695"/>
    </source>
</evidence>
<dbReference type="CDD" id="cd02165">
    <property type="entry name" value="NMNAT"/>
    <property type="match status" value="1"/>
</dbReference>
<keyword evidence="5" id="KW-0808">Transferase</keyword>
<dbReference type="PANTHER" id="PTHR39321">
    <property type="entry name" value="NICOTINATE-NUCLEOTIDE ADENYLYLTRANSFERASE-RELATED"/>
    <property type="match status" value="1"/>
</dbReference>
<dbReference type="GO" id="GO:0005524">
    <property type="term" value="F:ATP binding"/>
    <property type="evidence" value="ECO:0007669"/>
    <property type="project" value="UniProtKB-KW"/>
</dbReference>
<evidence type="ECO:0000256" key="1">
    <source>
        <dbReference type="ARBA" id="ARBA00002324"/>
    </source>
</evidence>
<keyword evidence="8" id="KW-0067">ATP-binding</keyword>
<evidence type="ECO:0000256" key="5">
    <source>
        <dbReference type="ARBA" id="ARBA00022679"/>
    </source>
</evidence>
<comment type="catalytic activity">
    <reaction evidence="10">
        <text>nicotinate beta-D-ribonucleotide + ATP + H(+) = deamido-NAD(+) + diphosphate</text>
        <dbReference type="Rhea" id="RHEA:22860"/>
        <dbReference type="ChEBI" id="CHEBI:15378"/>
        <dbReference type="ChEBI" id="CHEBI:30616"/>
        <dbReference type="ChEBI" id="CHEBI:33019"/>
        <dbReference type="ChEBI" id="CHEBI:57502"/>
        <dbReference type="ChEBI" id="CHEBI:58437"/>
        <dbReference type="EC" id="2.7.7.18"/>
    </reaction>
</comment>
<evidence type="ECO:0000256" key="7">
    <source>
        <dbReference type="ARBA" id="ARBA00022741"/>
    </source>
</evidence>
<accession>A0A0G8AYJ4</accession>
<gene>
    <name evidence="12" type="ORF">TQ37_01150</name>
</gene>
<dbReference type="InterPro" id="IPR014729">
    <property type="entry name" value="Rossmann-like_a/b/a_fold"/>
</dbReference>
<comment type="caution">
    <text evidence="12">The sequence shown here is derived from an EMBL/GenBank/DDBJ whole genome shotgun (WGS) entry which is preliminary data.</text>
</comment>
<dbReference type="STRING" id="431041.FLM9_1035"/>
<dbReference type="SUPFAM" id="SSF52374">
    <property type="entry name" value="Nucleotidylyl transferase"/>
    <property type="match status" value="1"/>
</dbReference>
<dbReference type="EC" id="2.7.7.18" evidence="3"/>
<dbReference type="Proteomes" id="UP000035037">
    <property type="component" value="Unassembled WGS sequence"/>
</dbReference>
<dbReference type="PATRIC" id="fig|1608419.3.peg.1129"/>
<evidence type="ECO:0000256" key="2">
    <source>
        <dbReference type="ARBA" id="ARBA00005019"/>
    </source>
</evidence>
<keyword evidence="9" id="KW-0520">NAD</keyword>
<comment type="pathway">
    <text evidence="2">Cofactor biosynthesis; NAD(+) biosynthesis; deamido-NAD(+) from nicotinate D-ribonucleotide: step 1/1.</text>
</comment>
<reference evidence="12 13" key="2">
    <citation type="submission" date="2015-05" db="EMBL/GenBank/DDBJ databases">
        <title>Lifestyle Evolution in Cyanobacterial Symbionts of Sponges.</title>
        <authorList>
            <person name="Burgsdorf I."/>
            <person name="Slaby B.M."/>
            <person name="Handley K.M."/>
            <person name="Haber M."/>
            <person name="Blom J."/>
            <person name="Marshall C.W."/>
            <person name="Gilbert J.A."/>
            <person name="Hentschel U."/>
            <person name="Steindler L."/>
        </authorList>
    </citation>
    <scope>NUCLEOTIDE SEQUENCE [LARGE SCALE GENOMIC DNA]</scope>
    <source>
        <strain evidence="12">15L</strain>
    </source>
</reference>
<evidence type="ECO:0000259" key="11">
    <source>
        <dbReference type="Pfam" id="PF01467"/>
    </source>
</evidence>
<reference evidence="12 13" key="1">
    <citation type="submission" date="2015-02" db="EMBL/GenBank/DDBJ databases">
        <authorList>
            <person name="Slaby B."/>
            <person name="Hentschel U."/>
        </authorList>
    </citation>
    <scope>NUCLEOTIDE SEQUENCE [LARGE SCALE GENOMIC DNA]</scope>
    <source>
        <strain evidence="12">15L</strain>
    </source>
</reference>
<sequence>MSTQSPPSTMALFGTSADPPTIGHQAILAGLAQRYPMVATWASDNPLKHHGAPLAVRCQLLQAVVDGLKTRIPQGRRLELRQDFSSSRALESVQAARACFPSARLLFVVGVDLLPQILNWYQAAELLRCCCLAVVPRNNWPGQEQAMAQLRAAGTPLEALPLRIPSVASSQIRQRPDPALVPKDVLPVLASRGLYGFTAHDVRAHAARQ</sequence>
<proteinExistence type="predicted"/>
<evidence type="ECO:0000313" key="13">
    <source>
        <dbReference type="Proteomes" id="UP000035037"/>
    </source>
</evidence>
<dbReference type="Pfam" id="PF01467">
    <property type="entry name" value="CTP_transf_like"/>
    <property type="match status" value="1"/>
</dbReference>
<organism evidence="12 13">
    <name type="scientific">Candidatus Synechococcus spongiarum 15L</name>
    <dbReference type="NCBI Taxonomy" id="1608419"/>
    <lineage>
        <taxon>Bacteria</taxon>
        <taxon>Bacillati</taxon>
        <taxon>Cyanobacteriota</taxon>
        <taxon>Cyanophyceae</taxon>
        <taxon>Synechococcales</taxon>
        <taxon>Synechococcaceae</taxon>
        <taxon>Synechococcus</taxon>
    </lineage>
</organism>
<evidence type="ECO:0000256" key="4">
    <source>
        <dbReference type="ARBA" id="ARBA00022642"/>
    </source>
</evidence>
<protein>
    <recommendedName>
        <fullName evidence="3">nicotinate-nucleotide adenylyltransferase</fullName>
        <ecNumber evidence="3">2.7.7.18</ecNumber>
    </recommendedName>
</protein>
<feature type="domain" description="Cytidyltransferase-like" evidence="11">
    <location>
        <begin position="12"/>
        <end position="157"/>
    </location>
</feature>
<evidence type="ECO:0000313" key="12">
    <source>
        <dbReference type="EMBL" id="KKZ14472.1"/>
    </source>
</evidence>
<dbReference type="PANTHER" id="PTHR39321:SF3">
    <property type="entry name" value="PHOSPHOPANTETHEINE ADENYLYLTRANSFERASE"/>
    <property type="match status" value="1"/>
</dbReference>
<evidence type="ECO:0000256" key="10">
    <source>
        <dbReference type="ARBA" id="ARBA00048721"/>
    </source>
</evidence>
<dbReference type="GO" id="GO:0004515">
    <property type="term" value="F:nicotinate-nucleotide adenylyltransferase activity"/>
    <property type="evidence" value="ECO:0007669"/>
    <property type="project" value="UniProtKB-EC"/>
</dbReference>
<dbReference type="InterPro" id="IPR005248">
    <property type="entry name" value="NadD/NMNAT"/>
</dbReference>
<dbReference type="AlphaFoldDB" id="A0A0G8AYJ4"/>
<keyword evidence="4" id="KW-0662">Pyridine nucleotide biosynthesis</keyword>
<dbReference type="Gene3D" id="3.40.50.620">
    <property type="entry name" value="HUPs"/>
    <property type="match status" value="1"/>
</dbReference>
<dbReference type="NCBIfam" id="NF000842">
    <property type="entry name" value="PRK00071.2-1"/>
    <property type="match status" value="1"/>
</dbReference>